<reference evidence="2 3" key="1">
    <citation type="journal article" date="2018" name="BMC Genomics">
        <title>Genomic evidence for intraspecific hybridization in a clonal and extremely halotolerant yeast.</title>
        <authorList>
            <person name="Gostincar C."/>
            <person name="Stajich J.E."/>
            <person name="Zupancic J."/>
            <person name="Zalar P."/>
            <person name="Gunde-Cimerman N."/>
        </authorList>
    </citation>
    <scope>NUCLEOTIDE SEQUENCE [LARGE SCALE GENOMIC DNA]</scope>
    <source>
        <strain evidence="2 3">EXF-151</strain>
    </source>
</reference>
<organism evidence="2 3">
    <name type="scientific">Hortaea werneckii</name>
    <name type="common">Black yeast</name>
    <name type="synonym">Cladosporium werneckii</name>
    <dbReference type="NCBI Taxonomy" id="91943"/>
    <lineage>
        <taxon>Eukaryota</taxon>
        <taxon>Fungi</taxon>
        <taxon>Dikarya</taxon>
        <taxon>Ascomycota</taxon>
        <taxon>Pezizomycotina</taxon>
        <taxon>Dothideomycetes</taxon>
        <taxon>Dothideomycetidae</taxon>
        <taxon>Mycosphaerellales</taxon>
        <taxon>Teratosphaeriaceae</taxon>
        <taxon>Hortaea</taxon>
    </lineage>
</organism>
<dbReference type="VEuPathDB" id="FungiDB:BTJ68_06826"/>
<accession>A0A3M7C040</accession>
<dbReference type="Proteomes" id="UP000270230">
    <property type="component" value="Unassembled WGS sequence"/>
</dbReference>
<protein>
    <submittedName>
        <fullName evidence="2">Uncharacterized protein</fullName>
    </submittedName>
</protein>
<sequence length="471" mass="53749">MSSSFLQAKRVASGDGASKKKRARIEEFGEEWAELLFESDDENGDTSTVAPANEEVLKSVDSEIEGPGQTSDLDAKLLKVTKELCRLQSEVNHLRKEVKNKHREMEVIETPTETPIKANPQGTTQEGCVSSSTETEVIVFLVTDKPNTRHLNVNDNDDENEDTWENRYYEDAWAYFNQAKIHTKFMKQLDSLDKRICKALSPPAAMVVDTIRHFATKARHPISSLEEIEEEYYGIGGWKEIASKLGPSTDYKDYEATYEALEDAFLLKVARLAEDSKRPLKRILHQLRRDLQRCHKPFATLTELTSFLDNAVRHAEAEPDAIYQQYLDMSNDFVSMREAYRNLRRGFTKYKCLAKSTREELETALSKIQESYDGDWATLTEEGRDRHLASMAHKALDPDNMHSLNGDFDYINVWDSIGALMFFRQYQHLQAFIDQADECASYARDLFAVVDEEANAEADREEEAELHAAAA</sequence>
<proteinExistence type="predicted"/>
<comment type="caution">
    <text evidence="2">The sequence shown here is derived from an EMBL/GenBank/DDBJ whole genome shotgun (WGS) entry which is preliminary data.</text>
</comment>
<evidence type="ECO:0000313" key="2">
    <source>
        <dbReference type="EMBL" id="RMY45140.1"/>
    </source>
</evidence>
<name>A0A3M7C040_HORWE</name>
<evidence type="ECO:0000313" key="3">
    <source>
        <dbReference type="Proteomes" id="UP000270230"/>
    </source>
</evidence>
<evidence type="ECO:0000256" key="1">
    <source>
        <dbReference type="SAM" id="MobiDB-lite"/>
    </source>
</evidence>
<dbReference type="EMBL" id="QWIN01000971">
    <property type="protein sequence ID" value="RMY45140.1"/>
    <property type="molecule type" value="Genomic_DNA"/>
</dbReference>
<dbReference type="OrthoDB" id="3871501at2759"/>
<dbReference type="AlphaFoldDB" id="A0A3M7C040"/>
<gene>
    <name evidence="2" type="ORF">D0865_10095</name>
</gene>
<feature type="region of interest" description="Disordered" evidence="1">
    <location>
        <begin position="1"/>
        <end position="22"/>
    </location>
</feature>